<dbReference type="PANTHER" id="PTHR10634">
    <property type="entry name" value="AN1-TYPE ZINC FINGER PROTEIN"/>
    <property type="match status" value="1"/>
</dbReference>
<accession>A0A4P9WMT9</accession>
<sequence length="59" mass="6772">SCRKKLGAATSFRCRCSQTFCSIHRYSDRHQCTYDYKEAGKASVARDNPVIKKEKVTKI</sequence>
<dbReference type="EMBL" id="KZ994108">
    <property type="protein sequence ID" value="RKO93812.1"/>
    <property type="molecule type" value="Genomic_DNA"/>
</dbReference>
<evidence type="ECO:0000256" key="1">
    <source>
        <dbReference type="ARBA" id="ARBA00022723"/>
    </source>
</evidence>
<reference evidence="7" key="1">
    <citation type="journal article" date="2018" name="Nat. Microbiol.">
        <title>Leveraging single-cell genomics to expand the fungal tree of life.</title>
        <authorList>
            <person name="Ahrendt S.R."/>
            <person name="Quandt C.A."/>
            <person name="Ciobanu D."/>
            <person name="Clum A."/>
            <person name="Salamov A."/>
            <person name="Andreopoulos B."/>
            <person name="Cheng J.F."/>
            <person name="Woyke T."/>
            <person name="Pelin A."/>
            <person name="Henrissat B."/>
            <person name="Reynolds N.K."/>
            <person name="Benny G.L."/>
            <person name="Smith M.E."/>
            <person name="James T.Y."/>
            <person name="Grigoriev I.V."/>
        </authorList>
    </citation>
    <scope>NUCLEOTIDE SEQUENCE [LARGE SCALE GENOMIC DNA]</scope>
</reference>
<keyword evidence="3" id="KW-0862">Zinc</keyword>
<dbReference type="SMART" id="SM00154">
    <property type="entry name" value="ZnF_AN1"/>
    <property type="match status" value="1"/>
</dbReference>
<dbReference type="GO" id="GO:0008270">
    <property type="term" value="F:zinc ion binding"/>
    <property type="evidence" value="ECO:0007669"/>
    <property type="project" value="UniProtKB-KW"/>
</dbReference>
<evidence type="ECO:0000313" key="6">
    <source>
        <dbReference type="EMBL" id="RKO93812.1"/>
    </source>
</evidence>
<protein>
    <recommendedName>
        <fullName evidence="5">AN1-type domain-containing protein</fullName>
    </recommendedName>
</protein>
<name>A0A4P9WMT9_9FUNG</name>
<gene>
    <name evidence="6" type="ORF">BDK51DRAFT_25117</name>
</gene>
<evidence type="ECO:0000313" key="7">
    <source>
        <dbReference type="Proteomes" id="UP000269721"/>
    </source>
</evidence>
<dbReference type="OrthoDB" id="428577at2759"/>
<evidence type="ECO:0000259" key="5">
    <source>
        <dbReference type="PROSITE" id="PS51039"/>
    </source>
</evidence>
<feature type="domain" description="AN1-type" evidence="5">
    <location>
        <begin position="1"/>
        <end position="40"/>
    </location>
</feature>
<proteinExistence type="predicted"/>
<dbReference type="Proteomes" id="UP000269721">
    <property type="component" value="Unassembled WGS sequence"/>
</dbReference>
<feature type="non-terminal residue" evidence="6">
    <location>
        <position position="1"/>
    </location>
</feature>
<evidence type="ECO:0000256" key="3">
    <source>
        <dbReference type="ARBA" id="ARBA00022833"/>
    </source>
</evidence>
<dbReference type="AlphaFoldDB" id="A0A4P9WMT9"/>
<dbReference type="PANTHER" id="PTHR10634:SF149">
    <property type="entry name" value="AN1-TYPE DOMAIN-CONTAINING PROTEIN-RELATED"/>
    <property type="match status" value="1"/>
</dbReference>
<dbReference type="Pfam" id="PF01428">
    <property type="entry name" value="zf-AN1"/>
    <property type="match status" value="1"/>
</dbReference>
<dbReference type="InterPro" id="IPR035896">
    <property type="entry name" value="AN1-like_Znf"/>
</dbReference>
<keyword evidence="2 4" id="KW-0863">Zinc-finger</keyword>
<dbReference type="PROSITE" id="PS51039">
    <property type="entry name" value="ZF_AN1"/>
    <property type="match status" value="1"/>
</dbReference>
<organism evidence="6 7">
    <name type="scientific">Blyttiomyces helicus</name>
    <dbReference type="NCBI Taxonomy" id="388810"/>
    <lineage>
        <taxon>Eukaryota</taxon>
        <taxon>Fungi</taxon>
        <taxon>Fungi incertae sedis</taxon>
        <taxon>Chytridiomycota</taxon>
        <taxon>Chytridiomycota incertae sedis</taxon>
        <taxon>Chytridiomycetes</taxon>
        <taxon>Chytridiomycetes incertae sedis</taxon>
        <taxon>Blyttiomyces</taxon>
    </lineage>
</organism>
<evidence type="ECO:0000256" key="2">
    <source>
        <dbReference type="ARBA" id="ARBA00022771"/>
    </source>
</evidence>
<keyword evidence="7" id="KW-1185">Reference proteome</keyword>
<dbReference type="Gene3D" id="4.10.1110.10">
    <property type="entry name" value="AN1-like Zinc finger"/>
    <property type="match status" value="1"/>
</dbReference>
<dbReference type="SUPFAM" id="SSF118310">
    <property type="entry name" value="AN1-like Zinc finger"/>
    <property type="match status" value="1"/>
</dbReference>
<keyword evidence="1" id="KW-0479">Metal-binding</keyword>
<evidence type="ECO:0000256" key="4">
    <source>
        <dbReference type="PROSITE-ProRule" id="PRU00449"/>
    </source>
</evidence>
<dbReference type="InterPro" id="IPR050652">
    <property type="entry name" value="AN1_A20_ZnFinger"/>
</dbReference>
<dbReference type="InterPro" id="IPR000058">
    <property type="entry name" value="Znf_AN1"/>
</dbReference>